<sequence length="202" mass="21810">MADNRHMDVLELLESAALLVPEDRASGNDVTASDVWEYLAADDWELALGLLEELTDTGPLPVPFWESLAAAAEGLRMERSAAWCHWRCSELRNGVVLADLTLRPAAEAPRTGPVPGAGVLRPMWDLGERTADGEPAVRIAGMWVERTDFLEPGGQGRVRLVPLVPSGWLHVEPGQEITMYETRVAAGTAVVVDVRPPVGLGG</sequence>
<accession>A0ABP9IRM9</accession>
<dbReference type="EMBL" id="BAABKB010000004">
    <property type="protein sequence ID" value="GAA5006195.1"/>
    <property type="molecule type" value="Genomic_DNA"/>
</dbReference>
<comment type="caution">
    <text evidence="1">The sequence shown here is derived from an EMBL/GenBank/DDBJ whole genome shotgun (WGS) entry which is preliminary data.</text>
</comment>
<gene>
    <name evidence="1" type="ORF">GCM10023335_23540</name>
</gene>
<keyword evidence="2" id="KW-1185">Reference proteome</keyword>
<protein>
    <submittedName>
        <fullName evidence="1">Uncharacterized protein</fullName>
    </submittedName>
</protein>
<evidence type="ECO:0000313" key="1">
    <source>
        <dbReference type="EMBL" id="GAA5006195.1"/>
    </source>
</evidence>
<name>A0ABP9IRM9_9ACTN</name>
<dbReference type="RefSeq" id="WP_345645855.1">
    <property type="nucleotide sequence ID" value="NZ_BAABKB010000004.1"/>
</dbReference>
<dbReference type="Proteomes" id="UP001501759">
    <property type="component" value="Unassembled WGS sequence"/>
</dbReference>
<evidence type="ECO:0000313" key="2">
    <source>
        <dbReference type="Proteomes" id="UP001501759"/>
    </source>
</evidence>
<proteinExistence type="predicted"/>
<organism evidence="1 2">
    <name type="scientific">Streptomyces siamensis</name>
    <dbReference type="NCBI Taxonomy" id="1274986"/>
    <lineage>
        <taxon>Bacteria</taxon>
        <taxon>Bacillati</taxon>
        <taxon>Actinomycetota</taxon>
        <taxon>Actinomycetes</taxon>
        <taxon>Kitasatosporales</taxon>
        <taxon>Streptomycetaceae</taxon>
        <taxon>Streptomyces</taxon>
    </lineage>
</organism>
<reference evidence="2" key="1">
    <citation type="journal article" date="2019" name="Int. J. Syst. Evol. Microbiol.">
        <title>The Global Catalogue of Microorganisms (GCM) 10K type strain sequencing project: providing services to taxonomists for standard genome sequencing and annotation.</title>
        <authorList>
            <consortium name="The Broad Institute Genomics Platform"/>
            <consortium name="The Broad Institute Genome Sequencing Center for Infectious Disease"/>
            <person name="Wu L."/>
            <person name="Ma J."/>
        </authorList>
    </citation>
    <scope>NUCLEOTIDE SEQUENCE [LARGE SCALE GENOMIC DNA]</scope>
    <source>
        <strain evidence="2">JCM 18409</strain>
    </source>
</reference>